<evidence type="ECO:0000313" key="2">
    <source>
        <dbReference type="EMBL" id="CAB9496347.1"/>
    </source>
</evidence>
<proteinExistence type="predicted"/>
<feature type="region of interest" description="Disordered" evidence="1">
    <location>
        <begin position="47"/>
        <end position="90"/>
    </location>
</feature>
<dbReference type="Proteomes" id="UP001153069">
    <property type="component" value="Unassembled WGS sequence"/>
</dbReference>
<sequence length="207" mass="23123">MELKANGHSAPFVVLSTFQKSWLFWLQDSRSDELVALANNLEEVKKHVPKISSPNQSAQPAKKTPPPPDLKDEGSFDSNSTSYSTFDKQNQDNMQKSPAFIADQLVPLLYTALLCGLARNPVAGNKTIFNLEKGHKGLALKFDPKSYEWGDVNIFPNRPVRSFSGTKSRQKSQPQAFNDGTYFTIQRLPGEVDQKCFTLMTNLDILA</sequence>
<organism evidence="2 3">
    <name type="scientific">Seminavis robusta</name>
    <dbReference type="NCBI Taxonomy" id="568900"/>
    <lineage>
        <taxon>Eukaryota</taxon>
        <taxon>Sar</taxon>
        <taxon>Stramenopiles</taxon>
        <taxon>Ochrophyta</taxon>
        <taxon>Bacillariophyta</taxon>
        <taxon>Bacillariophyceae</taxon>
        <taxon>Bacillariophycidae</taxon>
        <taxon>Naviculales</taxon>
        <taxon>Naviculaceae</taxon>
        <taxon>Seminavis</taxon>
    </lineage>
</organism>
<evidence type="ECO:0000256" key="1">
    <source>
        <dbReference type="SAM" id="MobiDB-lite"/>
    </source>
</evidence>
<reference evidence="2" key="1">
    <citation type="submission" date="2020-06" db="EMBL/GenBank/DDBJ databases">
        <authorList>
            <consortium name="Plant Systems Biology data submission"/>
        </authorList>
    </citation>
    <scope>NUCLEOTIDE SEQUENCE</scope>
    <source>
        <strain evidence="2">D6</strain>
    </source>
</reference>
<accession>A0A9N8H1I2</accession>
<dbReference type="AlphaFoldDB" id="A0A9N8H1I2"/>
<evidence type="ECO:0000313" key="3">
    <source>
        <dbReference type="Proteomes" id="UP001153069"/>
    </source>
</evidence>
<gene>
    <name evidence="2" type="ORF">SEMRO_4_G003220.1</name>
</gene>
<name>A0A9N8H1I2_9STRA</name>
<feature type="compositionally biased region" description="Polar residues" evidence="1">
    <location>
        <begin position="76"/>
        <end position="90"/>
    </location>
</feature>
<dbReference type="EMBL" id="CAICTM010000004">
    <property type="protein sequence ID" value="CAB9496347.1"/>
    <property type="molecule type" value="Genomic_DNA"/>
</dbReference>
<protein>
    <submittedName>
        <fullName evidence="2">Uncharacterized protein</fullName>
    </submittedName>
</protein>
<comment type="caution">
    <text evidence="2">The sequence shown here is derived from an EMBL/GenBank/DDBJ whole genome shotgun (WGS) entry which is preliminary data.</text>
</comment>
<keyword evidence="3" id="KW-1185">Reference proteome</keyword>